<keyword evidence="8" id="KW-0106">Calcium</keyword>
<keyword evidence="13" id="KW-0407">Ion channel</keyword>
<dbReference type="AlphaFoldDB" id="A0A7S1TMD9"/>
<dbReference type="InterPro" id="IPR006769">
    <property type="entry name" value="MCU_C"/>
</dbReference>
<feature type="domain" description="Calcium uniporter protein C-terminal" evidence="16">
    <location>
        <begin position="152"/>
        <end position="315"/>
    </location>
</feature>
<dbReference type="EMBL" id="HBGI01001388">
    <property type="protein sequence ID" value="CAD9239162.1"/>
    <property type="molecule type" value="Transcribed_RNA"/>
</dbReference>
<dbReference type="GO" id="GO:0051560">
    <property type="term" value="P:mitochondrial calcium ion homeostasis"/>
    <property type="evidence" value="ECO:0007669"/>
    <property type="project" value="InterPro"/>
</dbReference>
<keyword evidence="9 15" id="KW-1133">Transmembrane helix</keyword>
<evidence type="ECO:0000256" key="11">
    <source>
        <dbReference type="ARBA" id="ARBA00023128"/>
    </source>
</evidence>
<keyword evidence="11" id="KW-0496">Mitochondrion</keyword>
<organism evidence="17">
    <name type="scientific">Erythrolobus australicus</name>
    <dbReference type="NCBI Taxonomy" id="1077150"/>
    <lineage>
        <taxon>Eukaryota</taxon>
        <taxon>Rhodophyta</taxon>
        <taxon>Bangiophyceae</taxon>
        <taxon>Porphyridiales</taxon>
        <taxon>Porphyridiaceae</taxon>
        <taxon>Erythrolobus</taxon>
    </lineage>
</organism>
<evidence type="ECO:0000256" key="13">
    <source>
        <dbReference type="ARBA" id="ARBA00023303"/>
    </source>
</evidence>
<evidence type="ECO:0000256" key="2">
    <source>
        <dbReference type="ARBA" id="ARBA00005653"/>
    </source>
</evidence>
<evidence type="ECO:0000256" key="15">
    <source>
        <dbReference type="SAM" id="Phobius"/>
    </source>
</evidence>
<comment type="subcellular location">
    <subcellularLocation>
        <location evidence="1">Mitochondrion inner membrane</location>
        <topology evidence="1">Multi-pass membrane protein</topology>
    </subcellularLocation>
</comment>
<keyword evidence="6 15" id="KW-0812">Transmembrane</keyword>
<evidence type="ECO:0000256" key="12">
    <source>
        <dbReference type="ARBA" id="ARBA00023136"/>
    </source>
</evidence>
<evidence type="ECO:0000256" key="7">
    <source>
        <dbReference type="ARBA" id="ARBA00022792"/>
    </source>
</evidence>
<sequence>MLLRRARVAAATALRLGRGTPTQSAGVRALTARGASRDGAKESSPVFWSVARCRQQRRSCEWPAALLVARQGRAGDCAAYRSAALDETQAAAEEQQRPSANPKVALGDDDVAAIVEHSAAVRIRAHLDTLEAASISLAMFESLCAEHGLSQEQARDMLRSMHRAGVVLYMPEALCEELRDRVILEPEKLLPLLGSAFPPSIELRLRSELRELDNQLTAVSTELSSLEDRASRRATMVLASGLVAIAAQTGVYAWLTWFETSWEVMEPVCYFTTQGVMIGTIIYFLRNGSEHSLRHMWTNYRDRFMKGMLQRRNIELSWADVQRLQAAVEKKQKLLAGVRLGRE</sequence>
<dbReference type="Pfam" id="PF04678">
    <property type="entry name" value="MCU"/>
    <property type="match status" value="1"/>
</dbReference>
<dbReference type="PANTHER" id="PTHR13462">
    <property type="entry name" value="CALCIUM UNIPORTER PROTEIN, MITOCHONDRIAL"/>
    <property type="match status" value="1"/>
</dbReference>
<gene>
    <name evidence="17" type="ORF">EAUS1353_LOCUS898</name>
</gene>
<dbReference type="GO" id="GO:0005262">
    <property type="term" value="F:calcium channel activity"/>
    <property type="evidence" value="ECO:0007669"/>
    <property type="project" value="UniProtKB-KW"/>
</dbReference>
<comment type="similarity">
    <text evidence="2">Belongs to the MCU (TC 1.A.77) family.</text>
</comment>
<evidence type="ECO:0000256" key="14">
    <source>
        <dbReference type="ARBA" id="ARBA00036634"/>
    </source>
</evidence>
<dbReference type="InterPro" id="IPR039055">
    <property type="entry name" value="MCU_fam"/>
</dbReference>
<keyword evidence="5" id="KW-0107">Calcium channel</keyword>
<name>A0A7S1TMD9_9RHOD</name>
<dbReference type="GO" id="GO:1990246">
    <property type="term" value="C:uniplex complex"/>
    <property type="evidence" value="ECO:0007669"/>
    <property type="project" value="TreeGrafter"/>
</dbReference>
<feature type="transmembrane region" description="Helical" evidence="15">
    <location>
        <begin position="267"/>
        <end position="285"/>
    </location>
</feature>
<evidence type="ECO:0000256" key="4">
    <source>
        <dbReference type="ARBA" id="ARBA00022568"/>
    </source>
</evidence>
<evidence type="ECO:0000256" key="8">
    <source>
        <dbReference type="ARBA" id="ARBA00022837"/>
    </source>
</evidence>
<evidence type="ECO:0000256" key="10">
    <source>
        <dbReference type="ARBA" id="ARBA00023065"/>
    </source>
</evidence>
<evidence type="ECO:0000313" key="17">
    <source>
        <dbReference type="EMBL" id="CAD9239162.1"/>
    </source>
</evidence>
<dbReference type="GO" id="GO:0036444">
    <property type="term" value="P:calcium import into the mitochondrion"/>
    <property type="evidence" value="ECO:0007669"/>
    <property type="project" value="TreeGrafter"/>
</dbReference>
<reference evidence="17" key="1">
    <citation type="submission" date="2021-01" db="EMBL/GenBank/DDBJ databases">
        <authorList>
            <person name="Corre E."/>
            <person name="Pelletier E."/>
            <person name="Niang G."/>
            <person name="Scheremetjew M."/>
            <person name="Finn R."/>
            <person name="Kale V."/>
            <person name="Holt S."/>
            <person name="Cochrane G."/>
            <person name="Meng A."/>
            <person name="Brown T."/>
            <person name="Cohen L."/>
        </authorList>
    </citation>
    <scope>NUCLEOTIDE SEQUENCE</scope>
    <source>
        <strain evidence="17">CCMP3124</strain>
    </source>
</reference>
<evidence type="ECO:0000259" key="16">
    <source>
        <dbReference type="Pfam" id="PF04678"/>
    </source>
</evidence>
<evidence type="ECO:0000256" key="5">
    <source>
        <dbReference type="ARBA" id="ARBA00022673"/>
    </source>
</evidence>
<feature type="transmembrane region" description="Helical" evidence="15">
    <location>
        <begin position="234"/>
        <end position="255"/>
    </location>
</feature>
<keyword evidence="4" id="KW-0109">Calcium transport</keyword>
<protein>
    <recommendedName>
        <fullName evidence="16">Calcium uniporter protein C-terminal domain-containing protein</fullName>
    </recommendedName>
</protein>
<keyword evidence="10" id="KW-0406">Ion transport</keyword>
<evidence type="ECO:0000256" key="1">
    <source>
        <dbReference type="ARBA" id="ARBA00004448"/>
    </source>
</evidence>
<keyword evidence="3" id="KW-0813">Transport</keyword>
<keyword evidence="12 15" id="KW-0472">Membrane</keyword>
<keyword evidence="7" id="KW-0999">Mitochondrion inner membrane</keyword>
<evidence type="ECO:0000256" key="9">
    <source>
        <dbReference type="ARBA" id="ARBA00022989"/>
    </source>
</evidence>
<dbReference type="PANTHER" id="PTHR13462:SF10">
    <property type="entry name" value="CALCIUM UNIPORTER PROTEIN, MITOCHONDRIAL"/>
    <property type="match status" value="1"/>
</dbReference>
<evidence type="ECO:0000256" key="3">
    <source>
        <dbReference type="ARBA" id="ARBA00022448"/>
    </source>
</evidence>
<proteinExistence type="inferred from homology"/>
<comment type="catalytic activity">
    <reaction evidence="14">
        <text>Ca(2+)(in) = Ca(2+)(out)</text>
        <dbReference type="Rhea" id="RHEA:29671"/>
        <dbReference type="ChEBI" id="CHEBI:29108"/>
    </reaction>
</comment>
<dbReference type="GO" id="GO:0015292">
    <property type="term" value="F:uniporter activity"/>
    <property type="evidence" value="ECO:0007669"/>
    <property type="project" value="TreeGrafter"/>
</dbReference>
<accession>A0A7S1TMD9</accession>
<evidence type="ECO:0000256" key="6">
    <source>
        <dbReference type="ARBA" id="ARBA00022692"/>
    </source>
</evidence>